<keyword evidence="1" id="KW-0472">Membrane</keyword>
<dbReference type="SUPFAM" id="SSF52317">
    <property type="entry name" value="Class I glutamine amidotransferase-like"/>
    <property type="match status" value="1"/>
</dbReference>
<feature type="domain" description="DUF7088" evidence="3">
    <location>
        <begin position="41"/>
        <end position="125"/>
    </location>
</feature>
<dbReference type="InterPro" id="IPR055396">
    <property type="entry name" value="DUF7088"/>
</dbReference>
<feature type="transmembrane region" description="Helical" evidence="1">
    <location>
        <begin position="436"/>
        <end position="457"/>
    </location>
</feature>
<dbReference type="Pfam" id="PF23357">
    <property type="entry name" value="DUF7088"/>
    <property type="match status" value="1"/>
</dbReference>
<accession>A0ABV5AV20</accession>
<evidence type="ECO:0000259" key="2">
    <source>
        <dbReference type="Pfam" id="PF09822"/>
    </source>
</evidence>
<keyword evidence="1" id="KW-0812">Transmembrane</keyword>
<gene>
    <name evidence="4" type="ORF">ACE41H_10610</name>
</gene>
<comment type="caution">
    <text evidence="4">The sequence shown here is derived from an EMBL/GenBank/DDBJ whole genome shotgun (WGS) entry which is preliminary data.</text>
</comment>
<evidence type="ECO:0000313" key="4">
    <source>
        <dbReference type="EMBL" id="MFB5267234.1"/>
    </source>
</evidence>
<evidence type="ECO:0000256" key="1">
    <source>
        <dbReference type="SAM" id="Phobius"/>
    </source>
</evidence>
<dbReference type="RefSeq" id="WP_375355202.1">
    <property type="nucleotide sequence ID" value="NZ_JBHHMI010000007.1"/>
</dbReference>
<reference evidence="4 5" key="1">
    <citation type="submission" date="2024-09" db="EMBL/GenBank/DDBJ databases">
        <title>Paenibacillus zeirhizospherea sp. nov., isolated from surface of the maize (Zea mays) roots in a horticulture field, Hungary.</title>
        <authorList>
            <person name="Marton D."/>
            <person name="Farkas M."/>
            <person name="Bedics A."/>
            <person name="Toth E."/>
            <person name="Tancsics A."/>
            <person name="Boka K."/>
            <person name="Maroti G."/>
            <person name="Kriszt B."/>
            <person name="Cserhati M."/>
        </authorList>
    </citation>
    <scope>NUCLEOTIDE SEQUENCE [LARGE SCALE GENOMIC DNA]</scope>
    <source>
        <strain evidence="4 5">KCTC 33519</strain>
    </source>
</reference>
<evidence type="ECO:0000313" key="5">
    <source>
        <dbReference type="Proteomes" id="UP001580346"/>
    </source>
</evidence>
<organism evidence="4 5">
    <name type="scientific">Paenibacillus enshidis</name>
    <dbReference type="NCBI Taxonomy" id="1458439"/>
    <lineage>
        <taxon>Bacteria</taxon>
        <taxon>Bacillati</taxon>
        <taxon>Bacillota</taxon>
        <taxon>Bacilli</taxon>
        <taxon>Bacillales</taxon>
        <taxon>Paenibacillaceae</taxon>
        <taxon>Paenibacillus</taxon>
    </lineage>
</organism>
<proteinExistence type="predicted"/>
<protein>
    <submittedName>
        <fullName evidence="4">GldG family protein</fullName>
    </submittedName>
</protein>
<dbReference type="InterPro" id="IPR019196">
    <property type="entry name" value="ABC_transp_unknown"/>
</dbReference>
<evidence type="ECO:0000259" key="3">
    <source>
        <dbReference type="Pfam" id="PF23357"/>
    </source>
</evidence>
<keyword evidence="5" id="KW-1185">Reference proteome</keyword>
<dbReference type="InterPro" id="IPR029062">
    <property type="entry name" value="Class_I_gatase-like"/>
</dbReference>
<dbReference type="Proteomes" id="UP001580346">
    <property type="component" value="Unassembled WGS sequence"/>
</dbReference>
<keyword evidence="1" id="KW-1133">Transmembrane helix</keyword>
<sequence length="462" mass="50971">MKTWLNRTNSLILSAALIGIFILLTLFLRSLSGFQLDLSAGKQYTLSDQTLTALKNLGGEVRIIAFTVGTSANQRLNQDVSDMLDEYKKHSSKLKIEQYDLNQEPALAQQYGLSSASIVLEQGEQRRTIDIGTLFRAVDQEGNYEFSGEEQLTTALMTLSSDEKHKVAFLTGHEEIPLSSMTSLNSALQQSNVTAEEVQLNRDGTVPEDAEVLAIIGPQRDISATELKAVRTYLGNGGKLLLALGFNQEMKSAWTNIDKLASDYGVSDLHAVTVDNTQTSTLGPLWVVPSFGDHDITRKLSESNLFPMLSLSIGVKAEEQSQWQLTSLLQSSDDSYAETNIQGLLNNETEYTEGQDTKGPVDLGFAANTQEGKPKAVILGTSSLFSDTEFMNGGNRDFALNTLNYLREQSNDLTIRPRQQQNYEVAYLTPVQARSVFVIAVAVIPLLFAAVGLLLWWRRRKA</sequence>
<feature type="domain" description="ABC-type uncharacterised transport system" evidence="2">
    <location>
        <begin position="164"/>
        <end position="340"/>
    </location>
</feature>
<dbReference type="EMBL" id="JBHHMI010000007">
    <property type="protein sequence ID" value="MFB5267234.1"/>
    <property type="molecule type" value="Genomic_DNA"/>
</dbReference>
<name>A0ABV5AV20_9BACL</name>
<dbReference type="Pfam" id="PF09822">
    <property type="entry name" value="ABC_transp_aux"/>
    <property type="match status" value="1"/>
</dbReference>